<feature type="region of interest" description="Disordered" evidence="1">
    <location>
        <begin position="33"/>
        <end position="125"/>
    </location>
</feature>
<evidence type="ECO:0000256" key="1">
    <source>
        <dbReference type="SAM" id="MobiDB-lite"/>
    </source>
</evidence>
<organism evidence="2 3">
    <name type="scientific">Sorghum bicolor</name>
    <name type="common">Sorghum</name>
    <name type="synonym">Sorghum vulgare</name>
    <dbReference type="NCBI Taxonomy" id="4558"/>
    <lineage>
        <taxon>Eukaryota</taxon>
        <taxon>Viridiplantae</taxon>
        <taxon>Streptophyta</taxon>
        <taxon>Embryophyta</taxon>
        <taxon>Tracheophyta</taxon>
        <taxon>Spermatophyta</taxon>
        <taxon>Magnoliopsida</taxon>
        <taxon>Liliopsida</taxon>
        <taxon>Poales</taxon>
        <taxon>Poaceae</taxon>
        <taxon>PACMAD clade</taxon>
        <taxon>Panicoideae</taxon>
        <taxon>Andropogonodae</taxon>
        <taxon>Andropogoneae</taxon>
        <taxon>Sorghinae</taxon>
        <taxon>Sorghum</taxon>
    </lineage>
</organism>
<reference evidence="2" key="1">
    <citation type="journal article" date="2019" name="BMC Genomics">
        <title>A new reference genome for Sorghum bicolor reveals high levels of sequence similarity between sweet and grain genotypes: implications for the genetics of sugar metabolism.</title>
        <authorList>
            <person name="Cooper E.A."/>
            <person name="Brenton Z.W."/>
            <person name="Flinn B.S."/>
            <person name="Jenkins J."/>
            <person name="Shu S."/>
            <person name="Flowers D."/>
            <person name="Luo F."/>
            <person name="Wang Y."/>
            <person name="Xia P."/>
            <person name="Barry K."/>
            <person name="Daum C."/>
            <person name="Lipzen A."/>
            <person name="Yoshinaga Y."/>
            <person name="Schmutz J."/>
            <person name="Saski C."/>
            <person name="Vermerris W."/>
            <person name="Kresovich S."/>
        </authorList>
    </citation>
    <scope>NUCLEOTIDE SEQUENCE</scope>
</reference>
<feature type="compositionally biased region" description="Polar residues" evidence="1">
    <location>
        <begin position="36"/>
        <end position="53"/>
    </location>
</feature>
<proteinExistence type="predicted"/>
<dbReference type="Proteomes" id="UP000807115">
    <property type="component" value="Chromosome 7"/>
</dbReference>
<feature type="compositionally biased region" description="Basic and acidic residues" evidence="1">
    <location>
        <begin position="84"/>
        <end position="93"/>
    </location>
</feature>
<accession>A0A921U8C4</accession>
<evidence type="ECO:0000313" key="3">
    <source>
        <dbReference type="Proteomes" id="UP000807115"/>
    </source>
</evidence>
<feature type="compositionally biased region" description="Low complexity" evidence="1">
    <location>
        <begin position="54"/>
        <end position="70"/>
    </location>
</feature>
<sequence length="171" mass="17958">APPRRPRRLLQSSPSPVAAHLNVGTSFYLHAIPPTTFGNRTPSPATIDPSTIDPSHAAIAPPSSASSPTPIERQFLRLFPTDEASAHQGREPPTRQGRQPTTPGRLPLARSYKPPATDHQGAGPCALSCADNRPSWHGSPTTGAQVFVGPFTGPLAGNEHPTGCEKMGLLG</sequence>
<feature type="compositionally biased region" description="Low complexity" evidence="1">
    <location>
        <begin position="94"/>
        <end position="105"/>
    </location>
</feature>
<comment type="caution">
    <text evidence="2">The sequence shown here is derived from an EMBL/GenBank/DDBJ whole genome shotgun (WGS) entry which is preliminary data.</text>
</comment>
<feature type="non-terminal residue" evidence="2">
    <location>
        <position position="1"/>
    </location>
</feature>
<gene>
    <name evidence="2" type="ORF">BDA96_07G014100</name>
</gene>
<name>A0A921U8C4_SORBI</name>
<dbReference type="AlphaFoldDB" id="A0A921U8C4"/>
<dbReference type="EMBL" id="CM027686">
    <property type="protein sequence ID" value="KAG0522174.1"/>
    <property type="molecule type" value="Genomic_DNA"/>
</dbReference>
<reference evidence="2" key="2">
    <citation type="submission" date="2020-10" db="EMBL/GenBank/DDBJ databases">
        <authorList>
            <person name="Cooper E.A."/>
            <person name="Brenton Z.W."/>
            <person name="Flinn B.S."/>
            <person name="Jenkins J."/>
            <person name="Shu S."/>
            <person name="Flowers D."/>
            <person name="Luo F."/>
            <person name="Wang Y."/>
            <person name="Xia P."/>
            <person name="Barry K."/>
            <person name="Daum C."/>
            <person name="Lipzen A."/>
            <person name="Yoshinaga Y."/>
            <person name="Schmutz J."/>
            <person name="Saski C."/>
            <person name="Vermerris W."/>
            <person name="Kresovich S."/>
        </authorList>
    </citation>
    <scope>NUCLEOTIDE SEQUENCE</scope>
</reference>
<evidence type="ECO:0000313" key="2">
    <source>
        <dbReference type="EMBL" id="KAG0522174.1"/>
    </source>
</evidence>
<protein>
    <submittedName>
        <fullName evidence="2">Uncharacterized protein</fullName>
    </submittedName>
</protein>